<feature type="region of interest" description="Disordered" evidence="10">
    <location>
        <begin position="1"/>
        <end position="211"/>
    </location>
</feature>
<dbReference type="AlphaFoldDB" id="A0A1Q3F8E3"/>
<feature type="compositionally biased region" description="Polar residues" evidence="10">
    <location>
        <begin position="115"/>
        <end position="126"/>
    </location>
</feature>
<evidence type="ECO:0000256" key="1">
    <source>
        <dbReference type="ARBA" id="ARBA00002646"/>
    </source>
</evidence>
<sequence length="211" mass="23469">MSRWDQRTEGPPRTRREPAAPAVRSRSRSRSRSLSPVERRLRQLDEERQRKEAQLRKAAESQRKYDHRRSSSSSSGSSSDGSDNEGPVVPPAPQTITKVGFSFQKPPPSAKPASTGFQLQQQQKPSAIQLKLAAGPKKEPPKLLKPTANAFADDSDDEPEEMPAECRMRMRNIGRETPTSSGPNSFGKTKHGFCDSKKMLEKKLNSSLQNS</sequence>
<evidence type="ECO:0000256" key="5">
    <source>
        <dbReference type="ARBA" id="ARBA00022553"/>
    </source>
</evidence>
<feature type="compositionally biased region" description="Polar residues" evidence="10">
    <location>
        <begin position="177"/>
        <end position="187"/>
    </location>
</feature>
<dbReference type="InterPro" id="IPR029169">
    <property type="entry name" value="PCNP"/>
</dbReference>
<keyword evidence="5" id="KW-0597">Phosphoprotein</keyword>
<feature type="compositionally biased region" description="Basic and acidic residues" evidence="10">
    <location>
        <begin position="1"/>
        <end position="18"/>
    </location>
</feature>
<dbReference type="GO" id="GO:0005634">
    <property type="term" value="C:nucleus"/>
    <property type="evidence" value="ECO:0007669"/>
    <property type="project" value="UniProtKB-SubCell"/>
</dbReference>
<comment type="subcellular location">
    <subcellularLocation>
        <location evidence="2">Nucleus</location>
    </subcellularLocation>
</comment>
<comment type="subunit">
    <text evidence="3">Interacts with UHRF2/NIRF.</text>
</comment>
<evidence type="ECO:0000256" key="4">
    <source>
        <dbReference type="ARBA" id="ARBA00022059"/>
    </source>
</evidence>
<name>A0A1Q3F8E3_CULTA</name>
<evidence type="ECO:0000256" key="8">
    <source>
        <dbReference type="ARBA" id="ARBA00023242"/>
    </source>
</evidence>
<evidence type="ECO:0000256" key="2">
    <source>
        <dbReference type="ARBA" id="ARBA00004123"/>
    </source>
</evidence>
<evidence type="ECO:0000256" key="6">
    <source>
        <dbReference type="ARBA" id="ARBA00022843"/>
    </source>
</evidence>
<comment type="function">
    <text evidence="1">May be involved in cell cycle regulation.</text>
</comment>
<evidence type="ECO:0000256" key="7">
    <source>
        <dbReference type="ARBA" id="ARBA00022990"/>
    </source>
</evidence>
<feature type="compositionally biased region" description="Basic and acidic residues" evidence="10">
    <location>
        <begin position="192"/>
        <end position="204"/>
    </location>
</feature>
<accession>A0A1Q3F8E3</accession>
<organism evidence="11">
    <name type="scientific">Culex tarsalis</name>
    <name type="common">Encephalitis mosquito</name>
    <dbReference type="NCBI Taxonomy" id="7177"/>
    <lineage>
        <taxon>Eukaryota</taxon>
        <taxon>Metazoa</taxon>
        <taxon>Ecdysozoa</taxon>
        <taxon>Arthropoda</taxon>
        <taxon>Hexapoda</taxon>
        <taxon>Insecta</taxon>
        <taxon>Pterygota</taxon>
        <taxon>Neoptera</taxon>
        <taxon>Endopterygota</taxon>
        <taxon>Diptera</taxon>
        <taxon>Nematocera</taxon>
        <taxon>Culicoidea</taxon>
        <taxon>Culicidae</taxon>
        <taxon>Culicinae</taxon>
        <taxon>Culicini</taxon>
        <taxon>Culex</taxon>
        <taxon>Culex</taxon>
    </lineage>
</organism>
<reference evidence="11" key="1">
    <citation type="submission" date="2017-01" db="EMBL/GenBank/DDBJ databases">
        <title>A deep insight into the sialotranscriptome of adult male and female Cluex tarsalis mosquitoes.</title>
        <authorList>
            <person name="Ribeiro J.M."/>
            <person name="Moreira F."/>
            <person name="Bernard K.A."/>
            <person name="Calvo E."/>
        </authorList>
    </citation>
    <scope>NUCLEOTIDE SEQUENCE</scope>
    <source>
        <strain evidence="11">Kern County</strain>
        <tissue evidence="11">Salivary glands</tissue>
    </source>
</reference>
<keyword evidence="9" id="KW-0131">Cell cycle</keyword>
<dbReference type="GO" id="GO:0016567">
    <property type="term" value="P:protein ubiquitination"/>
    <property type="evidence" value="ECO:0007669"/>
    <property type="project" value="InterPro"/>
</dbReference>
<evidence type="ECO:0000313" key="11">
    <source>
        <dbReference type="EMBL" id="JAV23822.1"/>
    </source>
</evidence>
<keyword evidence="8" id="KW-0539">Nucleus</keyword>
<dbReference type="PANTHER" id="PTHR16523">
    <property type="entry name" value="PEST PROTEOLYTIC SIGNAL-CONTAINING NUCLEAR PROTEIN"/>
    <property type="match status" value="1"/>
</dbReference>
<keyword evidence="6" id="KW-0832">Ubl conjugation</keyword>
<proteinExistence type="predicted"/>
<evidence type="ECO:0000256" key="3">
    <source>
        <dbReference type="ARBA" id="ARBA00011097"/>
    </source>
</evidence>
<keyword evidence="7" id="KW-0007">Acetylation</keyword>
<dbReference type="EMBL" id="GFDL01011223">
    <property type="protein sequence ID" value="JAV23822.1"/>
    <property type="molecule type" value="Transcribed_RNA"/>
</dbReference>
<dbReference type="GO" id="GO:0043161">
    <property type="term" value="P:proteasome-mediated ubiquitin-dependent protein catabolic process"/>
    <property type="evidence" value="ECO:0007669"/>
    <property type="project" value="TreeGrafter"/>
</dbReference>
<evidence type="ECO:0000256" key="9">
    <source>
        <dbReference type="ARBA" id="ARBA00023306"/>
    </source>
</evidence>
<protein>
    <recommendedName>
        <fullName evidence="4">PEST proteolytic signal-containing nuclear protein</fullName>
    </recommendedName>
</protein>
<feature type="compositionally biased region" description="Acidic residues" evidence="10">
    <location>
        <begin position="153"/>
        <end position="163"/>
    </location>
</feature>
<evidence type="ECO:0000256" key="10">
    <source>
        <dbReference type="SAM" id="MobiDB-lite"/>
    </source>
</evidence>
<feature type="compositionally biased region" description="Basic and acidic residues" evidence="10">
    <location>
        <begin position="37"/>
        <end position="64"/>
    </location>
</feature>
<dbReference type="Pfam" id="PF15473">
    <property type="entry name" value="PCNP"/>
    <property type="match status" value="1"/>
</dbReference>
<dbReference type="PANTHER" id="PTHR16523:SF6">
    <property type="entry name" value="PEST PROTEOLYTIC SIGNAL-CONTAINING NUCLEAR PROTEIN"/>
    <property type="match status" value="1"/>
</dbReference>
<feature type="compositionally biased region" description="Low complexity" evidence="10">
    <location>
        <begin position="71"/>
        <end position="81"/>
    </location>
</feature>